<comment type="caution">
    <text evidence="1">The sequence shown here is derived from an EMBL/GenBank/DDBJ whole genome shotgun (WGS) entry which is preliminary data.</text>
</comment>
<protein>
    <submittedName>
        <fullName evidence="1">Uncharacterized protein</fullName>
    </submittedName>
</protein>
<dbReference type="AlphaFoldDB" id="A0A9X4AVM5"/>
<sequence length="586" mass="63129">MTNSSRHQEIPSSIPLEIIITPDVAFEKVFSSTAARKLGELQRDLTPVVQEKLPEFWQQVGVSLSSQSGFTALYDAMSATASAFDGLGSAPPPAPFSTLHHVSGAQTFYQYNVRLSWKVATAILLGLDPSKVNYDSPDTPVYASWIAAITNGSEIPAQMLEPSSAAAELYGWWSPDARMDRPSSSSFEQGNDDFSAMCQIVSLAPEWYPYGLVRFNIPDATSVQVVRPSPYDGLTSPLWVQRPPTQPARTGGAALETLLGTTMTLGQLGPVQAYIVTPQTTQAILQAASVVYYAEDLALVKWGDTAESRFVAGLQVLVTEQCRAARAIADHAFAELILKDPMKKDDAVSGANAGSAAPSAPPASLAEEMERWARLGMREHRGQRFPSDRFSEEVHRTSNAVAIHQAATDLLRRSDHPDVLRMIVNIANVSTHRPFFDALLERLEGRGVPDGPGQRSGTLAGDALQRLVEGLPAGDQALAQRVHAVLERAGRSDLRLLALSSGALTDEVESLFQRVGAQPGADANLLGLAAVQMARQRPDRLLAIIAAARGQDEPTRRRITAMVQQAEGGWFAQHGAALEQALGLSP</sequence>
<organism evidence="1 2">
    <name type="scientific">Polyangium jinanense</name>
    <dbReference type="NCBI Taxonomy" id="2829994"/>
    <lineage>
        <taxon>Bacteria</taxon>
        <taxon>Pseudomonadati</taxon>
        <taxon>Myxococcota</taxon>
        <taxon>Polyangia</taxon>
        <taxon>Polyangiales</taxon>
        <taxon>Polyangiaceae</taxon>
        <taxon>Polyangium</taxon>
    </lineage>
</organism>
<gene>
    <name evidence="1" type="ORF">KEG57_28530</name>
</gene>
<keyword evidence="2" id="KW-1185">Reference proteome</keyword>
<evidence type="ECO:0000313" key="2">
    <source>
        <dbReference type="Proteomes" id="UP001151081"/>
    </source>
</evidence>
<evidence type="ECO:0000313" key="1">
    <source>
        <dbReference type="EMBL" id="MDC3984487.1"/>
    </source>
</evidence>
<accession>A0A9X4AVM5</accession>
<dbReference type="EMBL" id="JAGTJJ010000021">
    <property type="protein sequence ID" value="MDC3984487.1"/>
    <property type="molecule type" value="Genomic_DNA"/>
</dbReference>
<dbReference type="Proteomes" id="UP001151081">
    <property type="component" value="Unassembled WGS sequence"/>
</dbReference>
<proteinExistence type="predicted"/>
<dbReference type="RefSeq" id="WP_272426782.1">
    <property type="nucleotide sequence ID" value="NZ_JAGTJJ010000021.1"/>
</dbReference>
<name>A0A9X4AVM5_9BACT</name>
<reference evidence="1 2" key="1">
    <citation type="submission" date="2021-04" db="EMBL/GenBank/DDBJ databases">
        <title>Genome analysis of Polyangium sp.</title>
        <authorList>
            <person name="Li Y."/>
            <person name="Wang J."/>
        </authorList>
    </citation>
    <scope>NUCLEOTIDE SEQUENCE [LARGE SCALE GENOMIC DNA]</scope>
    <source>
        <strain evidence="1 2">SDU14</strain>
    </source>
</reference>